<dbReference type="CDD" id="cd04301">
    <property type="entry name" value="NAT_SF"/>
    <property type="match status" value="1"/>
</dbReference>
<organism evidence="2 3">
    <name type="scientific">Panacibacter ginsenosidivorans</name>
    <dbReference type="NCBI Taxonomy" id="1813871"/>
    <lineage>
        <taxon>Bacteria</taxon>
        <taxon>Pseudomonadati</taxon>
        <taxon>Bacteroidota</taxon>
        <taxon>Chitinophagia</taxon>
        <taxon>Chitinophagales</taxon>
        <taxon>Chitinophagaceae</taxon>
        <taxon>Panacibacter</taxon>
    </lineage>
</organism>
<dbReference type="RefSeq" id="WP_147192800.1">
    <property type="nucleotide sequence ID" value="NZ_CP042435.1"/>
</dbReference>
<dbReference type="EMBL" id="CP042435">
    <property type="protein sequence ID" value="QEC69924.1"/>
    <property type="molecule type" value="Genomic_DNA"/>
</dbReference>
<keyword evidence="3" id="KW-1185">Reference proteome</keyword>
<name>A0A5B8VEK6_9BACT</name>
<accession>A0A5B8VEK6</accession>
<dbReference type="AlphaFoldDB" id="A0A5B8VEK6"/>
<evidence type="ECO:0000313" key="2">
    <source>
        <dbReference type="EMBL" id="QEC69924.1"/>
    </source>
</evidence>
<dbReference type="Proteomes" id="UP000321533">
    <property type="component" value="Chromosome"/>
</dbReference>
<dbReference type="GO" id="GO:0016747">
    <property type="term" value="F:acyltransferase activity, transferring groups other than amino-acyl groups"/>
    <property type="evidence" value="ECO:0007669"/>
    <property type="project" value="InterPro"/>
</dbReference>
<dbReference type="Gene3D" id="3.40.630.30">
    <property type="match status" value="1"/>
</dbReference>
<dbReference type="PROSITE" id="PS51186">
    <property type="entry name" value="GNAT"/>
    <property type="match status" value="1"/>
</dbReference>
<keyword evidence="2" id="KW-0808">Transferase</keyword>
<evidence type="ECO:0000259" key="1">
    <source>
        <dbReference type="PROSITE" id="PS51186"/>
    </source>
</evidence>
<dbReference type="InterPro" id="IPR000182">
    <property type="entry name" value="GNAT_dom"/>
</dbReference>
<dbReference type="OrthoDB" id="7205533at2"/>
<sequence length="173" mass="20035">MNIRLQKIAVTDAAFLSEIAIKAYSDHYLHLWHDNAEWYIKESFSVGNLEKELADINALFYIIYSNEEPVGFLKLNIDAAFENYTSKKALELERIYLRKNASQKGIGEFVMKFVFDLAISKNKTIVWLKVMDSSTGPISFYKKHGFEICGSLQLDFPVMKEEVRGMYIMKKIL</sequence>
<evidence type="ECO:0000313" key="3">
    <source>
        <dbReference type="Proteomes" id="UP000321533"/>
    </source>
</evidence>
<gene>
    <name evidence="2" type="ORF">FRZ67_22455</name>
</gene>
<feature type="domain" description="N-acetyltransferase" evidence="1">
    <location>
        <begin position="3"/>
        <end position="173"/>
    </location>
</feature>
<dbReference type="KEGG" id="pgin:FRZ67_22455"/>
<dbReference type="SUPFAM" id="SSF55729">
    <property type="entry name" value="Acyl-CoA N-acyltransferases (Nat)"/>
    <property type="match status" value="1"/>
</dbReference>
<protein>
    <submittedName>
        <fullName evidence="2">GNAT family N-acetyltransferase</fullName>
    </submittedName>
</protein>
<reference evidence="2 3" key="1">
    <citation type="journal article" date="2016" name="Int. J. Syst. Evol. Microbiol.">
        <title>Panacibacter ginsenosidivorans gen. nov., sp. nov., with ginsenoside converting activity isolated from soil of a ginseng field.</title>
        <authorList>
            <person name="Siddiqi M.Z."/>
            <person name="Muhammad Shafi S."/>
            <person name="Choi K.D."/>
            <person name="Im W.T."/>
        </authorList>
    </citation>
    <scope>NUCLEOTIDE SEQUENCE [LARGE SCALE GENOMIC DNA]</scope>
    <source>
        <strain evidence="2 3">Gsoil1550</strain>
    </source>
</reference>
<proteinExistence type="predicted"/>
<dbReference type="Pfam" id="PF00583">
    <property type="entry name" value="Acetyltransf_1"/>
    <property type="match status" value="1"/>
</dbReference>
<dbReference type="InterPro" id="IPR016181">
    <property type="entry name" value="Acyl_CoA_acyltransferase"/>
</dbReference>